<dbReference type="SUPFAM" id="SSF46785">
    <property type="entry name" value="Winged helix' DNA-binding domain"/>
    <property type="match status" value="1"/>
</dbReference>
<keyword evidence="4" id="KW-0804">Transcription</keyword>
<dbReference type="PANTHER" id="PTHR30118">
    <property type="entry name" value="HTH-TYPE TRANSCRIPTIONAL REGULATOR LEUO-RELATED"/>
    <property type="match status" value="1"/>
</dbReference>
<reference evidence="6" key="1">
    <citation type="submission" date="2022-04" db="EMBL/GenBank/DDBJ databases">
        <title>Whole genome sequence of Sphaerotilus sp. FB-5.</title>
        <authorList>
            <person name="Takeda M."/>
            <person name="Narihara S."/>
            <person name="Akimoto M."/>
            <person name="Akimoto R."/>
            <person name="Nishiyashiki S."/>
            <person name="Murakami T."/>
        </authorList>
    </citation>
    <scope>NUCLEOTIDE SEQUENCE</scope>
    <source>
        <strain evidence="6">FB-5</strain>
    </source>
</reference>
<dbReference type="Proteomes" id="UP001057498">
    <property type="component" value="Chromosome"/>
</dbReference>
<dbReference type="InterPro" id="IPR000847">
    <property type="entry name" value="LysR_HTH_N"/>
</dbReference>
<accession>A0ABN6PFH0</accession>
<dbReference type="Pfam" id="PF00126">
    <property type="entry name" value="HTH_1"/>
    <property type="match status" value="1"/>
</dbReference>
<evidence type="ECO:0000256" key="1">
    <source>
        <dbReference type="ARBA" id="ARBA00009437"/>
    </source>
</evidence>
<dbReference type="InterPro" id="IPR050389">
    <property type="entry name" value="LysR-type_TF"/>
</dbReference>
<gene>
    <name evidence="6" type="ORF">CATMQ487_00280</name>
</gene>
<evidence type="ECO:0000256" key="3">
    <source>
        <dbReference type="ARBA" id="ARBA00023125"/>
    </source>
</evidence>
<keyword evidence="2" id="KW-0805">Transcription regulation</keyword>
<dbReference type="Gene3D" id="3.40.190.10">
    <property type="entry name" value="Periplasmic binding protein-like II"/>
    <property type="match status" value="2"/>
</dbReference>
<sequence length="310" mass="34273">MTPPHGKPLARQVDLNLLELFDTVYRTRNLTEAGQRLGLSQSAVSHNLGRLRRSYGDELFVRMPRGVQPTPFADGLAEPVRAALDIVRDTLGRAAFVPERSERLFHIAMSDIGERLFLPRLLEQLAQVAPGVAIRTSSPDLALLADGLAGGAIDLAVGYLPGLGKRFRQQRLFSERFVYVADANHPHMAEPPTLARMRSLRHVVAAPPGTHHAAAVEEVLTSERVRAPIALRVGSFLSVAPILEGSELVALLPSNLARVVGPRLGLRAQEPRVAFPGFEVSMYWHPRYHREPGNAWLRELLHGQFFERAL</sequence>
<dbReference type="InterPro" id="IPR036388">
    <property type="entry name" value="WH-like_DNA-bd_sf"/>
</dbReference>
<dbReference type="Pfam" id="PF03466">
    <property type="entry name" value="LysR_substrate"/>
    <property type="match status" value="1"/>
</dbReference>
<evidence type="ECO:0000256" key="2">
    <source>
        <dbReference type="ARBA" id="ARBA00023015"/>
    </source>
</evidence>
<dbReference type="EMBL" id="AP025730">
    <property type="protein sequence ID" value="BDI03058.1"/>
    <property type="molecule type" value="Genomic_DNA"/>
</dbReference>
<evidence type="ECO:0000256" key="4">
    <source>
        <dbReference type="ARBA" id="ARBA00023163"/>
    </source>
</evidence>
<dbReference type="RefSeq" id="WP_251971384.1">
    <property type="nucleotide sequence ID" value="NZ_AP025730.1"/>
</dbReference>
<evidence type="ECO:0000259" key="5">
    <source>
        <dbReference type="PROSITE" id="PS50931"/>
    </source>
</evidence>
<keyword evidence="7" id="KW-1185">Reference proteome</keyword>
<dbReference type="CDD" id="cd08459">
    <property type="entry name" value="PBP2_DntR_NahR_LinR_like"/>
    <property type="match status" value="1"/>
</dbReference>
<name>A0ABN6PFH0_9BURK</name>
<dbReference type="PANTHER" id="PTHR30118:SF15">
    <property type="entry name" value="TRANSCRIPTIONAL REGULATORY PROTEIN"/>
    <property type="match status" value="1"/>
</dbReference>
<comment type="similarity">
    <text evidence="1">Belongs to the LysR transcriptional regulatory family.</text>
</comment>
<dbReference type="PROSITE" id="PS50931">
    <property type="entry name" value="HTH_LYSR"/>
    <property type="match status" value="1"/>
</dbReference>
<dbReference type="Gene3D" id="1.10.10.10">
    <property type="entry name" value="Winged helix-like DNA-binding domain superfamily/Winged helix DNA-binding domain"/>
    <property type="match status" value="1"/>
</dbReference>
<evidence type="ECO:0000313" key="7">
    <source>
        <dbReference type="Proteomes" id="UP001057498"/>
    </source>
</evidence>
<dbReference type="SUPFAM" id="SSF53850">
    <property type="entry name" value="Periplasmic binding protein-like II"/>
    <property type="match status" value="1"/>
</dbReference>
<proteinExistence type="inferred from homology"/>
<evidence type="ECO:0000313" key="6">
    <source>
        <dbReference type="EMBL" id="BDI03058.1"/>
    </source>
</evidence>
<dbReference type="InterPro" id="IPR005119">
    <property type="entry name" value="LysR_subst-bd"/>
</dbReference>
<dbReference type="InterPro" id="IPR036390">
    <property type="entry name" value="WH_DNA-bd_sf"/>
</dbReference>
<protein>
    <submittedName>
        <fullName evidence="6">LysR family transcriptional regulator</fullName>
    </submittedName>
</protein>
<feature type="domain" description="HTH lysR-type" evidence="5">
    <location>
        <begin position="13"/>
        <end position="70"/>
    </location>
</feature>
<organism evidence="6 7">
    <name type="scientific">Sphaerotilus microaerophilus</name>
    <dbReference type="NCBI Taxonomy" id="2914710"/>
    <lineage>
        <taxon>Bacteria</taxon>
        <taxon>Pseudomonadati</taxon>
        <taxon>Pseudomonadota</taxon>
        <taxon>Betaproteobacteria</taxon>
        <taxon>Burkholderiales</taxon>
        <taxon>Sphaerotilaceae</taxon>
        <taxon>Sphaerotilus</taxon>
    </lineage>
</organism>
<dbReference type="PRINTS" id="PR00039">
    <property type="entry name" value="HTHLYSR"/>
</dbReference>
<keyword evidence="3" id="KW-0238">DNA-binding</keyword>